<sequence>MPQLLTINVKNYESQTQNFHFFQQPAIYTGGGQVYSNSLAHSVSTDQAQAANPRRKLDKTVAVATTSEVHPPEIHQPITAIGLARRVLGPTEIQKHFGWSRGTAMPQAP</sequence>
<comment type="caution">
    <text evidence="1">The sequence shown here is derived from an EMBL/GenBank/DDBJ whole genome shotgun (WGS) entry which is preliminary data.</text>
</comment>
<reference evidence="1 2" key="1">
    <citation type="submission" date="2019-02" db="EMBL/GenBank/DDBJ databases">
        <title>The genomic architecture of introgression among sibling species of bacteria.</title>
        <authorList>
            <person name="Cavassim M.I.A."/>
            <person name="Moeskjaer S."/>
            <person name="Moslemi C."/>
            <person name="Fields B."/>
            <person name="Bachmann A."/>
            <person name="Vilhjalmsson B."/>
            <person name="Schierup M.H."/>
            <person name="Young J.P.W."/>
            <person name="Andersen S.U."/>
        </authorList>
    </citation>
    <scope>NUCLEOTIDE SEQUENCE [LARGE SCALE GENOMIC DNA]</scope>
    <source>
        <strain evidence="1 2">SM42</strain>
    </source>
</reference>
<dbReference type="Proteomes" id="UP000291892">
    <property type="component" value="Unassembled WGS sequence"/>
</dbReference>
<proteinExistence type="predicted"/>
<accession>A0AAE8QBW2</accession>
<gene>
    <name evidence="1" type="ORF">ELG94_10615</name>
</gene>
<dbReference type="EMBL" id="SIKX01000001">
    <property type="protein sequence ID" value="TBF18764.1"/>
    <property type="molecule type" value="Genomic_DNA"/>
</dbReference>
<evidence type="ECO:0000313" key="1">
    <source>
        <dbReference type="EMBL" id="TBF18764.1"/>
    </source>
</evidence>
<organism evidence="1 2">
    <name type="scientific">Rhizobium ruizarguesonis</name>
    <dbReference type="NCBI Taxonomy" id="2081791"/>
    <lineage>
        <taxon>Bacteria</taxon>
        <taxon>Pseudomonadati</taxon>
        <taxon>Pseudomonadota</taxon>
        <taxon>Alphaproteobacteria</taxon>
        <taxon>Hyphomicrobiales</taxon>
        <taxon>Rhizobiaceae</taxon>
        <taxon>Rhizobium/Agrobacterium group</taxon>
        <taxon>Rhizobium</taxon>
    </lineage>
</organism>
<dbReference type="RefSeq" id="WP_027688450.1">
    <property type="nucleotide sequence ID" value="NZ_CP088108.1"/>
</dbReference>
<dbReference type="AlphaFoldDB" id="A0AAE8QBW2"/>
<protein>
    <submittedName>
        <fullName evidence="1">Uncharacterized protein</fullName>
    </submittedName>
</protein>
<name>A0AAE8QBW2_9HYPH</name>
<evidence type="ECO:0000313" key="2">
    <source>
        <dbReference type="Proteomes" id="UP000291892"/>
    </source>
</evidence>